<accession>A0ABW4G747</accession>
<comment type="caution">
    <text evidence="6">The sequence shown here is derived from an EMBL/GenBank/DDBJ whole genome shotgun (WGS) entry which is preliminary data.</text>
</comment>
<evidence type="ECO:0000313" key="7">
    <source>
        <dbReference type="Proteomes" id="UP001597097"/>
    </source>
</evidence>
<dbReference type="CDD" id="cd08509">
    <property type="entry name" value="PBP2_TmCBP_oligosaccharides_like"/>
    <property type="match status" value="1"/>
</dbReference>
<dbReference type="RefSeq" id="WP_219533355.1">
    <property type="nucleotide sequence ID" value="NZ_JAHKRM010000017.1"/>
</dbReference>
<evidence type="ECO:0000256" key="1">
    <source>
        <dbReference type="ARBA" id="ARBA00004193"/>
    </source>
</evidence>
<feature type="domain" description="Solute-binding protein family 5" evidence="5">
    <location>
        <begin position="92"/>
        <end position="452"/>
    </location>
</feature>
<dbReference type="PROSITE" id="PS01040">
    <property type="entry name" value="SBP_BACTERIAL_5"/>
    <property type="match status" value="1"/>
</dbReference>
<dbReference type="EMBL" id="JBHUCM010000013">
    <property type="protein sequence ID" value="MFD1538353.1"/>
    <property type="molecule type" value="Genomic_DNA"/>
</dbReference>
<dbReference type="InterPro" id="IPR039424">
    <property type="entry name" value="SBP_5"/>
</dbReference>
<dbReference type="PANTHER" id="PTHR30290">
    <property type="entry name" value="PERIPLASMIC BINDING COMPONENT OF ABC TRANSPORTER"/>
    <property type="match status" value="1"/>
</dbReference>
<evidence type="ECO:0000259" key="5">
    <source>
        <dbReference type="Pfam" id="PF00496"/>
    </source>
</evidence>
<sequence length="561" mass="61484">MRLKPIMAGAALAVLTACSGGGVPLTAGSTAPTSASTPGGAAKDTMVNVSTATGQFTENFNPLVQGVPNLTGTWGMIYEPLMFFNQSKAGDVQPLLATKYEFGDDGKSLTFTLREGVKWSDGKPFTAEDVAFNYLYRRDKKDLNAAGSNIKDAQVLSPTQVKITFTERMYTKLPDVAGNQTYMVPKHIWEKIDKPSKETNPKPVGTGPFMVGEFTPQSYTLVKNPLHWDTGKPKIAGLRFWTYNNNDAAMQALVAGQLDWAGMFMPDPDKQFVAKDPQHNQYKNEAHLYITNLIPNLTKAPLNDLAVRQAVNVALDRDKIIDLAFAGLGKPVSPVGLVLPLFQDYVSPKYASLKLEYNPDKARQILEAAGYTKGGDGYYAKDGKRLSITCHLVTGWTDYVSAAQVMKQQLKEVGIEFKAKEVSFNAFVDIQQKGDFEAMLWNAWGGPHPFLMYNNILNSKSVPPANQNMARYKNPAVDDALELVANTPPEQADTIKQALYTVQDAVVADLPYIPLQQSSSLAEFRTTNVTGWPSEQNPYALGLPFSHPDNGIVAKNLQPAQ</sequence>
<evidence type="ECO:0000256" key="3">
    <source>
        <dbReference type="ARBA" id="ARBA00022729"/>
    </source>
</evidence>
<dbReference type="Pfam" id="PF00496">
    <property type="entry name" value="SBP_bac_5"/>
    <property type="match status" value="1"/>
</dbReference>
<comment type="similarity">
    <text evidence="2">Belongs to the bacterial solute-binding protein 5 family.</text>
</comment>
<dbReference type="InterPro" id="IPR030678">
    <property type="entry name" value="Peptide/Ni-bd"/>
</dbReference>
<proteinExistence type="inferred from homology"/>
<reference evidence="7" key="1">
    <citation type="journal article" date="2019" name="Int. J. Syst. Evol. Microbiol.">
        <title>The Global Catalogue of Microorganisms (GCM) 10K type strain sequencing project: providing services to taxonomists for standard genome sequencing and annotation.</title>
        <authorList>
            <consortium name="The Broad Institute Genomics Platform"/>
            <consortium name="The Broad Institute Genome Sequencing Center for Infectious Disease"/>
            <person name="Wu L."/>
            <person name="Ma J."/>
        </authorList>
    </citation>
    <scope>NUCLEOTIDE SEQUENCE [LARGE SCALE GENOMIC DNA]</scope>
    <source>
        <strain evidence="7">CGMCC 1.15399</strain>
    </source>
</reference>
<evidence type="ECO:0000256" key="4">
    <source>
        <dbReference type="SAM" id="SignalP"/>
    </source>
</evidence>
<dbReference type="PROSITE" id="PS51257">
    <property type="entry name" value="PROKAR_LIPOPROTEIN"/>
    <property type="match status" value="1"/>
</dbReference>
<feature type="chain" id="PRO_5046322531" evidence="4">
    <location>
        <begin position="20"/>
        <end position="561"/>
    </location>
</feature>
<dbReference type="InterPro" id="IPR000914">
    <property type="entry name" value="SBP_5_dom"/>
</dbReference>
<gene>
    <name evidence="6" type="ORF">ACFSJ0_14970</name>
</gene>
<organism evidence="6 7">
    <name type="scientific">Nonomuraea guangzhouensis</name>
    <dbReference type="NCBI Taxonomy" id="1291555"/>
    <lineage>
        <taxon>Bacteria</taxon>
        <taxon>Bacillati</taxon>
        <taxon>Actinomycetota</taxon>
        <taxon>Actinomycetes</taxon>
        <taxon>Streptosporangiales</taxon>
        <taxon>Streptosporangiaceae</taxon>
        <taxon>Nonomuraea</taxon>
    </lineage>
</organism>
<keyword evidence="7" id="KW-1185">Reference proteome</keyword>
<comment type="subcellular location">
    <subcellularLocation>
        <location evidence="1">Cell membrane</location>
        <topology evidence="1">Lipid-anchor</topology>
    </subcellularLocation>
</comment>
<feature type="signal peptide" evidence="4">
    <location>
        <begin position="1"/>
        <end position="19"/>
    </location>
</feature>
<dbReference type="Proteomes" id="UP001597097">
    <property type="component" value="Unassembled WGS sequence"/>
</dbReference>
<dbReference type="InterPro" id="IPR023765">
    <property type="entry name" value="SBP_5_CS"/>
</dbReference>
<dbReference type="PIRSF" id="PIRSF002741">
    <property type="entry name" value="MppA"/>
    <property type="match status" value="1"/>
</dbReference>
<name>A0ABW4G747_9ACTN</name>
<keyword evidence="3 4" id="KW-0732">Signal</keyword>
<evidence type="ECO:0000313" key="6">
    <source>
        <dbReference type="EMBL" id="MFD1538353.1"/>
    </source>
</evidence>
<evidence type="ECO:0000256" key="2">
    <source>
        <dbReference type="ARBA" id="ARBA00005695"/>
    </source>
</evidence>
<protein>
    <submittedName>
        <fullName evidence="6">ABC transporter substrate-binding protein</fullName>
    </submittedName>
</protein>